<feature type="region of interest" description="Disordered" evidence="1">
    <location>
        <begin position="1"/>
        <end position="27"/>
    </location>
</feature>
<reference evidence="2 3" key="1">
    <citation type="submission" date="2017-08" db="EMBL/GenBank/DDBJ databases">
        <title>Mechanisms for carbon and nitrogen cycling indicate functional differentiation within the Candidate Phyla Radiation.</title>
        <authorList>
            <person name="Danczak R.E."/>
            <person name="Johnston M.D."/>
            <person name="Kenah C."/>
            <person name="Slattery M."/>
            <person name="Wrighton K.C."/>
            <person name="Wilkins M.J."/>
        </authorList>
    </citation>
    <scope>NUCLEOTIDE SEQUENCE [LARGE SCALE GENOMIC DNA]</scope>
    <source>
        <strain evidence="2">Gr01-1014_85</strain>
    </source>
</reference>
<evidence type="ECO:0000313" key="2">
    <source>
        <dbReference type="EMBL" id="TSC64832.1"/>
    </source>
</evidence>
<name>A0A554J932_9BACT</name>
<protein>
    <submittedName>
        <fullName evidence="2">Uncharacterized protein</fullName>
    </submittedName>
</protein>
<sequence>MNDFNLDNPTSMTGQTDSTNLSDAPGAIGTVDEVDELDTLDALDDESEAVSKPDELPHLEAFEGDTSLDLAVANRKQRSHDQNEIAVCVVCGLPGTPGLPCVECGGDVSTVEIDPLADTTSLEVSDELLDPLDPQGMYDADLLAEIAKEDLTTEDPVTEDAVATDETL</sequence>
<dbReference type="AlphaFoldDB" id="A0A554J932"/>
<proteinExistence type="predicted"/>
<dbReference type="Proteomes" id="UP000316253">
    <property type="component" value="Unassembled WGS sequence"/>
</dbReference>
<feature type="compositionally biased region" description="Polar residues" evidence="1">
    <location>
        <begin position="1"/>
        <end position="22"/>
    </location>
</feature>
<evidence type="ECO:0000256" key="1">
    <source>
        <dbReference type="SAM" id="MobiDB-lite"/>
    </source>
</evidence>
<accession>A0A554J932</accession>
<organism evidence="2 3">
    <name type="scientific">Candidatus Berkelbacteria bacterium Gr01-1014_85</name>
    <dbReference type="NCBI Taxonomy" id="2017150"/>
    <lineage>
        <taxon>Bacteria</taxon>
        <taxon>Candidatus Berkelbacteria</taxon>
    </lineage>
</organism>
<dbReference type="EMBL" id="VMFD01000083">
    <property type="protein sequence ID" value="TSC64832.1"/>
    <property type="molecule type" value="Genomic_DNA"/>
</dbReference>
<gene>
    <name evidence="2" type="ORF">CEO22_690</name>
</gene>
<evidence type="ECO:0000313" key="3">
    <source>
        <dbReference type="Proteomes" id="UP000316253"/>
    </source>
</evidence>
<comment type="caution">
    <text evidence="2">The sequence shown here is derived from an EMBL/GenBank/DDBJ whole genome shotgun (WGS) entry which is preliminary data.</text>
</comment>